<dbReference type="Proteomes" id="UP000039865">
    <property type="component" value="Unassembled WGS sequence"/>
</dbReference>
<name>A0A077ZQL7_STYLE</name>
<accession>A0A077ZQL7</accession>
<proteinExistence type="predicted"/>
<dbReference type="EMBL" id="CCKQ01000592">
    <property type="protein sequence ID" value="CDW71675.1"/>
    <property type="molecule type" value="Genomic_DNA"/>
</dbReference>
<sequence length="94" mass="11113">MNTEIHKFKSLLTFIIVNGLAYFLRQKKDDQKGSNETFLTQEEQQYKLTEDNYFSFGPAGEKTRLISTFAYRHNELQYSEESQLENNSNQNIHL</sequence>
<evidence type="ECO:0000313" key="1">
    <source>
        <dbReference type="EMBL" id="CDW71675.1"/>
    </source>
</evidence>
<organism evidence="1 2">
    <name type="scientific">Stylonychia lemnae</name>
    <name type="common">Ciliate</name>
    <dbReference type="NCBI Taxonomy" id="5949"/>
    <lineage>
        <taxon>Eukaryota</taxon>
        <taxon>Sar</taxon>
        <taxon>Alveolata</taxon>
        <taxon>Ciliophora</taxon>
        <taxon>Intramacronucleata</taxon>
        <taxon>Spirotrichea</taxon>
        <taxon>Stichotrichia</taxon>
        <taxon>Sporadotrichida</taxon>
        <taxon>Oxytrichidae</taxon>
        <taxon>Stylonychinae</taxon>
        <taxon>Stylonychia</taxon>
    </lineage>
</organism>
<dbReference type="AlphaFoldDB" id="A0A077ZQL7"/>
<protein>
    <submittedName>
        <fullName evidence="1">Uncharacterized protein</fullName>
    </submittedName>
</protein>
<reference evidence="1 2" key="1">
    <citation type="submission" date="2014-06" db="EMBL/GenBank/DDBJ databases">
        <authorList>
            <person name="Swart Estienne"/>
        </authorList>
    </citation>
    <scope>NUCLEOTIDE SEQUENCE [LARGE SCALE GENOMIC DNA]</scope>
    <source>
        <strain evidence="1 2">130c</strain>
    </source>
</reference>
<evidence type="ECO:0000313" key="2">
    <source>
        <dbReference type="Proteomes" id="UP000039865"/>
    </source>
</evidence>
<keyword evidence="2" id="KW-1185">Reference proteome</keyword>
<dbReference type="InParanoid" id="A0A077ZQL7"/>
<gene>
    <name evidence="1" type="primary">Contig14957.g15940</name>
    <name evidence="1" type="ORF">STYLEM_623</name>
</gene>